<dbReference type="InterPro" id="IPR021896">
    <property type="entry name" value="THAP9-like_HTH"/>
</dbReference>
<evidence type="ECO:0000259" key="1">
    <source>
        <dbReference type="Pfam" id="PF12017"/>
    </source>
</evidence>
<reference evidence="3 4" key="1">
    <citation type="journal article" date="2019" name="Sci. Rep.">
        <title>Orb-weaving spider Araneus ventricosus genome elucidates the spidroin gene catalogue.</title>
        <authorList>
            <person name="Kono N."/>
            <person name="Nakamura H."/>
            <person name="Ohtoshi R."/>
            <person name="Moran D.A.P."/>
            <person name="Shinohara A."/>
            <person name="Yoshida Y."/>
            <person name="Fujiwara M."/>
            <person name="Mori M."/>
            <person name="Tomita M."/>
            <person name="Arakawa K."/>
        </authorList>
    </citation>
    <scope>NUCLEOTIDE SEQUENCE [LARGE SCALE GENOMIC DNA]</scope>
</reference>
<organism evidence="3 4">
    <name type="scientific">Araneus ventricosus</name>
    <name type="common">Orbweaver spider</name>
    <name type="synonym">Epeira ventricosa</name>
    <dbReference type="NCBI Taxonomy" id="182803"/>
    <lineage>
        <taxon>Eukaryota</taxon>
        <taxon>Metazoa</taxon>
        <taxon>Ecdysozoa</taxon>
        <taxon>Arthropoda</taxon>
        <taxon>Chelicerata</taxon>
        <taxon>Arachnida</taxon>
        <taxon>Araneae</taxon>
        <taxon>Araneomorphae</taxon>
        <taxon>Entelegynae</taxon>
        <taxon>Araneoidea</taxon>
        <taxon>Araneidae</taxon>
        <taxon>Araneus</taxon>
    </lineage>
</organism>
<proteinExistence type="predicted"/>
<dbReference type="Pfam" id="PF12017">
    <property type="entry name" value="Tnp_P_element"/>
    <property type="match status" value="1"/>
</dbReference>
<sequence>MQVCELHFRKEDVLRETEYFDEKSGTLLRSPLQYPKLKGGAIPILVSDKCPPSLQPTMIAFRESPSKKRRRLEDKLVRKAQEASIETANYYMKKVTFTNLAELKQCVISQGTDAYWTTIFKADFLSVMHLTNLPDVLCSVNVDKNLNISVLYKKVELKKLGTFQFPLRVTNINVFFEIVSSLKMLAHSGTTKNSEDIKDVLEVLISLLNKIKNHKSKNEEDKFIDFMIEQLSNLNVVKKHRRYSYEFLIFCSLLKSISPHCYSFLRNSKVFILPHESTLRRVCSEFGVNPSQEQDDDSFLSYITQKFNFLGDKDKTISLMIDEIHLRPTYDYVGGKLYGMSYNSSNAATSAFVFMVQSLLSPYKDVAHILPVSTLTAEMFHSFLNKVIVGLETIGFKVIVVVTDNNAINKKAVSLFANPPKLKIRYTNPVYSERDFFFIFDTVHILKCVRNNWLCQKNYGTCMFYPSFDNFSLFKTASFQALKKLHEIEIEKLLKYGYGLTQKALAPTSFERQNVKLVLQVINNVVAEGLNLVGAENNILHHKDTADYIKIIHRWW</sequence>
<dbReference type="AlphaFoldDB" id="A0A4Y2M5I2"/>
<feature type="non-terminal residue" evidence="3">
    <location>
        <position position="556"/>
    </location>
</feature>
<feature type="domain" description="Transposable element P transposase-like RNase H" evidence="2">
    <location>
        <begin position="298"/>
        <end position="414"/>
    </location>
</feature>
<keyword evidence="4" id="KW-1185">Reference proteome</keyword>
<gene>
    <name evidence="3" type="ORF">AVEN_190711_1</name>
</gene>
<dbReference type="Proteomes" id="UP000499080">
    <property type="component" value="Unassembled WGS sequence"/>
</dbReference>
<protein>
    <recommendedName>
        <fullName evidence="5">THAP-type domain-containing protein</fullName>
    </recommendedName>
</protein>
<feature type="domain" description="THAP9-like helix-turn-helix" evidence="1">
    <location>
        <begin position="231"/>
        <end position="281"/>
    </location>
</feature>
<accession>A0A4Y2M5I2</accession>
<dbReference type="EMBL" id="BGPR01202516">
    <property type="protein sequence ID" value="GBN21703.1"/>
    <property type="molecule type" value="Genomic_DNA"/>
</dbReference>
<evidence type="ECO:0000259" key="2">
    <source>
        <dbReference type="Pfam" id="PF21787"/>
    </source>
</evidence>
<name>A0A4Y2M5I2_ARAVE</name>
<dbReference type="Pfam" id="PF21787">
    <property type="entry name" value="TNP-like_RNaseH_N"/>
    <property type="match status" value="1"/>
</dbReference>
<dbReference type="OrthoDB" id="6504550at2759"/>
<comment type="caution">
    <text evidence="3">The sequence shown here is derived from an EMBL/GenBank/DDBJ whole genome shotgun (WGS) entry which is preliminary data.</text>
</comment>
<evidence type="ECO:0008006" key="5">
    <source>
        <dbReference type="Google" id="ProtNLM"/>
    </source>
</evidence>
<evidence type="ECO:0000313" key="4">
    <source>
        <dbReference type="Proteomes" id="UP000499080"/>
    </source>
</evidence>
<evidence type="ECO:0000313" key="3">
    <source>
        <dbReference type="EMBL" id="GBN21703.1"/>
    </source>
</evidence>
<dbReference type="InterPro" id="IPR048365">
    <property type="entry name" value="TNP-like_RNaseH_N"/>
</dbReference>